<keyword evidence="2" id="KW-0255">Endonuclease</keyword>
<dbReference type="AlphaFoldDB" id="A0A7W9W733"/>
<feature type="signal peptide" evidence="1">
    <location>
        <begin position="1"/>
        <end position="22"/>
    </location>
</feature>
<gene>
    <name evidence="2" type="ORF">HNQ39_003053</name>
</gene>
<dbReference type="EMBL" id="JACHGW010000003">
    <property type="protein sequence ID" value="MBB6051243.1"/>
    <property type="molecule type" value="Genomic_DNA"/>
</dbReference>
<proteinExistence type="predicted"/>
<dbReference type="Proteomes" id="UP000520814">
    <property type="component" value="Unassembled WGS sequence"/>
</dbReference>
<dbReference type="RefSeq" id="WP_184197843.1">
    <property type="nucleotide sequence ID" value="NZ_JACHGW010000003.1"/>
</dbReference>
<keyword evidence="2" id="KW-0378">Hydrolase</keyword>
<accession>A0A7W9W733</accession>
<comment type="caution">
    <text evidence="2">The sequence shown here is derived from an EMBL/GenBank/DDBJ whole genome shotgun (WGS) entry which is preliminary data.</text>
</comment>
<evidence type="ECO:0000256" key="1">
    <source>
        <dbReference type="SAM" id="SignalP"/>
    </source>
</evidence>
<evidence type="ECO:0000313" key="3">
    <source>
        <dbReference type="Proteomes" id="UP000520814"/>
    </source>
</evidence>
<feature type="chain" id="PRO_5030686832" evidence="1">
    <location>
        <begin position="23"/>
        <end position="165"/>
    </location>
</feature>
<keyword evidence="3" id="KW-1185">Reference proteome</keyword>
<keyword evidence="2" id="KW-0540">Nuclease</keyword>
<reference evidence="2 3" key="1">
    <citation type="submission" date="2020-08" db="EMBL/GenBank/DDBJ databases">
        <title>Genomic Encyclopedia of Type Strains, Phase IV (KMG-IV): sequencing the most valuable type-strain genomes for metagenomic binning, comparative biology and taxonomic classification.</title>
        <authorList>
            <person name="Goeker M."/>
        </authorList>
    </citation>
    <scope>NUCLEOTIDE SEQUENCE [LARGE SCALE GENOMIC DNA]</scope>
    <source>
        <strain evidence="2 3">DSM 23562</strain>
    </source>
</reference>
<keyword evidence="1" id="KW-0732">Signal</keyword>
<evidence type="ECO:0000313" key="2">
    <source>
        <dbReference type="EMBL" id="MBB6051243.1"/>
    </source>
</evidence>
<dbReference type="GO" id="GO:0004519">
    <property type="term" value="F:endonuclease activity"/>
    <property type="evidence" value="ECO:0007669"/>
    <property type="project" value="UniProtKB-KW"/>
</dbReference>
<sequence>MLKRSLSLVAALCALSFSLVHAQDDTKPAAREAAKPQASVASKTAKFGTVKLGDGSVKLGDGSVTKALKATDLAGAKKLIGKEAAFEGTVATVYTPKGNGLLILNFDKNYRNALTAVLRSKNYAEFPDMQTLKGKHVLVTGKFEDYKGSAELVLTKPDQIKLITE</sequence>
<organism evidence="2 3">
    <name type="scientific">Armatimonas rosea</name>
    <dbReference type="NCBI Taxonomy" id="685828"/>
    <lineage>
        <taxon>Bacteria</taxon>
        <taxon>Bacillati</taxon>
        <taxon>Armatimonadota</taxon>
        <taxon>Armatimonadia</taxon>
        <taxon>Armatimonadales</taxon>
        <taxon>Armatimonadaceae</taxon>
        <taxon>Armatimonas</taxon>
    </lineage>
</organism>
<protein>
    <submittedName>
        <fullName evidence="2">DNA/RNA endonuclease YhcR with UshA esterase domain</fullName>
    </submittedName>
</protein>
<name>A0A7W9W733_ARMRO</name>